<evidence type="ECO:0000313" key="3">
    <source>
        <dbReference type="Proteomes" id="UP000053424"/>
    </source>
</evidence>
<dbReference type="AlphaFoldDB" id="A0A0C2Y7G4"/>
<dbReference type="InterPro" id="IPR012337">
    <property type="entry name" value="RNaseH-like_sf"/>
</dbReference>
<gene>
    <name evidence="2" type="ORF">M413DRAFT_283060</name>
</gene>
<sequence length="71" mass="7850">MARDYLAIQGSSVASERAFSSAAISDDLRRNKTETKAFGNLQVLKFAYKTNFLNASDEAAAHEPFHVLELD</sequence>
<dbReference type="GO" id="GO:0046983">
    <property type="term" value="F:protein dimerization activity"/>
    <property type="evidence" value="ECO:0007669"/>
    <property type="project" value="InterPro"/>
</dbReference>
<evidence type="ECO:0000313" key="2">
    <source>
        <dbReference type="EMBL" id="KIM36972.1"/>
    </source>
</evidence>
<dbReference type="EMBL" id="KN831801">
    <property type="protein sequence ID" value="KIM36972.1"/>
    <property type="molecule type" value="Genomic_DNA"/>
</dbReference>
<keyword evidence="3" id="KW-1185">Reference proteome</keyword>
<proteinExistence type="predicted"/>
<dbReference type="Pfam" id="PF05699">
    <property type="entry name" value="Dimer_Tnp_hAT"/>
    <property type="match status" value="1"/>
</dbReference>
<dbReference type="OrthoDB" id="3270175at2759"/>
<organism evidence="2 3">
    <name type="scientific">Hebeloma cylindrosporum</name>
    <dbReference type="NCBI Taxonomy" id="76867"/>
    <lineage>
        <taxon>Eukaryota</taxon>
        <taxon>Fungi</taxon>
        <taxon>Dikarya</taxon>
        <taxon>Basidiomycota</taxon>
        <taxon>Agaricomycotina</taxon>
        <taxon>Agaricomycetes</taxon>
        <taxon>Agaricomycetidae</taxon>
        <taxon>Agaricales</taxon>
        <taxon>Agaricineae</taxon>
        <taxon>Hymenogastraceae</taxon>
        <taxon>Hebeloma</taxon>
    </lineage>
</organism>
<feature type="domain" description="HAT C-terminal dimerisation" evidence="1">
    <location>
        <begin position="1"/>
        <end position="35"/>
    </location>
</feature>
<reference evidence="2 3" key="1">
    <citation type="submission" date="2014-04" db="EMBL/GenBank/DDBJ databases">
        <authorList>
            <consortium name="DOE Joint Genome Institute"/>
            <person name="Kuo A."/>
            <person name="Gay G."/>
            <person name="Dore J."/>
            <person name="Kohler A."/>
            <person name="Nagy L.G."/>
            <person name="Floudas D."/>
            <person name="Copeland A."/>
            <person name="Barry K.W."/>
            <person name="Cichocki N."/>
            <person name="Veneault-Fourrey C."/>
            <person name="LaButti K."/>
            <person name="Lindquist E.A."/>
            <person name="Lipzen A."/>
            <person name="Lundell T."/>
            <person name="Morin E."/>
            <person name="Murat C."/>
            <person name="Sun H."/>
            <person name="Tunlid A."/>
            <person name="Henrissat B."/>
            <person name="Grigoriev I.V."/>
            <person name="Hibbett D.S."/>
            <person name="Martin F."/>
            <person name="Nordberg H.P."/>
            <person name="Cantor M.N."/>
            <person name="Hua S.X."/>
        </authorList>
    </citation>
    <scope>NUCLEOTIDE SEQUENCE [LARGE SCALE GENOMIC DNA]</scope>
    <source>
        <strain evidence="3">h7</strain>
    </source>
</reference>
<accession>A0A0C2Y7G4</accession>
<protein>
    <recommendedName>
        <fullName evidence="1">HAT C-terminal dimerisation domain-containing protein</fullName>
    </recommendedName>
</protein>
<dbReference type="Proteomes" id="UP000053424">
    <property type="component" value="Unassembled WGS sequence"/>
</dbReference>
<reference evidence="3" key="2">
    <citation type="submission" date="2015-01" db="EMBL/GenBank/DDBJ databases">
        <title>Evolutionary Origins and Diversification of the Mycorrhizal Mutualists.</title>
        <authorList>
            <consortium name="DOE Joint Genome Institute"/>
            <consortium name="Mycorrhizal Genomics Consortium"/>
            <person name="Kohler A."/>
            <person name="Kuo A."/>
            <person name="Nagy L.G."/>
            <person name="Floudas D."/>
            <person name="Copeland A."/>
            <person name="Barry K.W."/>
            <person name="Cichocki N."/>
            <person name="Veneault-Fourrey C."/>
            <person name="LaButti K."/>
            <person name="Lindquist E.A."/>
            <person name="Lipzen A."/>
            <person name="Lundell T."/>
            <person name="Morin E."/>
            <person name="Murat C."/>
            <person name="Riley R."/>
            <person name="Ohm R."/>
            <person name="Sun H."/>
            <person name="Tunlid A."/>
            <person name="Henrissat B."/>
            <person name="Grigoriev I.V."/>
            <person name="Hibbett D.S."/>
            <person name="Martin F."/>
        </authorList>
    </citation>
    <scope>NUCLEOTIDE SEQUENCE [LARGE SCALE GENOMIC DNA]</scope>
    <source>
        <strain evidence="3">h7</strain>
    </source>
</reference>
<evidence type="ECO:0000259" key="1">
    <source>
        <dbReference type="Pfam" id="PF05699"/>
    </source>
</evidence>
<dbReference type="InterPro" id="IPR008906">
    <property type="entry name" value="HATC_C_dom"/>
</dbReference>
<dbReference type="SUPFAM" id="SSF53098">
    <property type="entry name" value="Ribonuclease H-like"/>
    <property type="match status" value="1"/>
</dbReference>
<dbReference type="HOGENOM" id="CLU_009123_15_1_1"/>
<name>A0A0C2Y7G4_HEBCY</name>